<gene>
    <name evidence="2" type="ORF">H9Q72_012336</name>
</gene>
<reference evidence="2" key="2">
    <citation type="submission" date="2020-10" db="EMBL/GenBank/DDBJ databases">
        <authorList>
            <person name="Peck L.D."/>
            <person name="Nowell R.W."/>
            <person name="Flood J."/>
            <person name="Ryan M.J."/>
            <person name="Barraclough T.G."/>
        </authorList>
    </citation>
    <scope>NUCLEOTIDE SEQUENCE</scope>
    <source>
        <strain evidence="2">IMI 127659i</strain>
    </source>
</reference>
<dbReference type="AlphaFoldDB" id="A0A9P7L395"/>
<sequence>MGMKRRGSDLDHEAKKMKSDNSNTDDEISPSNEVQTIQDLPPRAVTDLHTLTQTVREQFNFLLQALSDVSPETLYEVNILDQINAIKSDGRQPPNFTYKPPPLEILVGHEHSTFSTVLV</sequence>
<evidence type="ECO:0000313" key="3">
    <source>
        <dbReference type="Proteomes" id="UP000750502"/>
    </source>
</evidence>
<dbReference type="EMBL" id="JADFTT010000648">
    <property type="protein sequence ID" value="KAG5759536.1"/>
    <property type="molecule type" value="Genomic_DNA"/>
</dbReference>
<evidence type="ECO:0000313" key="2">
    <source>
        <dbReference type="EMBL" id="KAG5759536.1"/>
    </source>
</evidence>
<feature type="region of interest" description="Disordered" evidence="1">
    <location>
        <begin position="1"/>
        <end position="41"/>
    </location>
</feature>
<accession>A0A9P7L395</accession>
<protein>
    <submittedName>
        <fullName evidence="2">Uncharacterized protein</fullName>
    </submittedName>
</protein>
<reference evidence="2" key="1">
    <citation type="journal article" date="2020" name="bioRxiv">
        <title>Historical genomics reveals the evolutionary mechanisms behind multiple outbreaks of the host-specific coffee wilt pathogen Fusarium xylarioides.</title>
        <authorList>
            <person name="Peck D."/>
            <person name="Nowell R.W."/>
            <person name="Flood J."/>
            <person name="Ryan M.J."/>
            <person name="Barraclough T.G."/>
        </authorList>
    </citation>
    <scope>NUCLEOTIDE SEQUENCE</scope>
    <source>
        <strain evidence="2">IMI 127659i</strain>
    </source>
</reference>
<feature type="compositionally biased region" description="Polar residues" evidence="1">
    <location>
        <begin position="29"/>
        <end position="38"/>
    </location>
</feature>
<dbReference type="Proteomes" id="UP000750502">
    <property type="component" value="Unassembled WGS sequence"/>
</dbReference>
<evidence type="ECO:0000256" key="1">
    <source>
        <dbReference type="SAM" id="MobiDB-lite"/>
    </source>
</evidence>
<organism evidence="2 3">
    <name type="scientific">Fusarium xylarioides</name>
    <dbReference type="NCBI Taxonomy" id="221167"/>
    <lineage>
        <taxon>Eukaryota</taxon>
        <taxon>Fungi</taxon>
        <taxon>Dikarya</taxon>
        <taxon>Ascomycota</taxon>
        <taxon>Pezizomycotina</taxon>
        <taxon>Sordariomycetes</taxon>
        <taxon>Hypocreomycetidae</taxon>
        <taxon>Hypocreales</taxon>
        <taxon>Nectriaceae</taxon>
        <taxon>Fusarium</taxon>
        <taxon>Fusarium fujikuroi species complex</taxon>
    </lineage>
</organism>
<feature type="compositionally biased region" description="Basic and acidic residues" evidence="1">
    <location>
        <begin position="1"/>
        <end position="19"/>
    </location>
</feature>
<comment type="caution">
    <text evidence="2">The sequence shown here is derived from an EMBL/GenBank/DDBJ whole genome shotgun (WGS) entry which is preliminary data.</text>
</comment>
<dbReference type="OrthoDB" id="5043579at2759"/>
<name>A0A9P7L395_9HYPO</name>
<keyword evidence="3" id="KW-1185">Reference proteome</keyword>
<proteinExistence type="predicted"/>